<dbReference type="InterPro" id="IPR013216">
    <property type="entry name" value="Methyltransf_11"/>
</dbReference>
<dbReference type="SUPFAM" id="SSF53335">
    <property type="entry name" value="S-adenosyl-L-methionine-dependent methyltransferases"/>
    <property type="match status" value="1"/>
</dbReference>
<protein>
    <recommendedName>
        <fullName evidence="1">Methyltransferase type 11 domain-containing protein</fullName>
    </recommendedName>
</protein>
<organism evidence="2">
    <name type="scientific">Lotharella oceanica</name>
    <dbReference type="NCBI Taxonomy" id="641309"/>
    <lineage>
        <taxon>Eukaryota</taxon>
        <taxon>Sar</taxon>
        <taxon>Rhizaria</taxon>
        <taxon>Cercozoa</taxon>
        <taxon>Chlorarachniophyceae</taxon>
        <taxon>Lotharella</taxon>
    </lineage>
</organism>
<dbReference type="GO" id="GO:0008757">
    <property type="term" value="F:S-adenosylmethionine-dependent methyltransferase activity"/>
    <property type="evidence" value="ECO:0007669"/>
    <property type="project" value="InterPro"/>
</dbReference>
<dbReference type="CDD" id="cd02440">
    <property type="entry name" value="AdoMet_MTases"/>
    <property type="match status" value="1"/>
</dbReference>
<dbReference type="Gene3D" id="3.40.50.150">
    <property type="entry name" value="Vaccinia Virus protein VP39"/>
    <property type="match status" value="1"/>
</dbReference>
<reference evidence="2" key="1">
    <citation type="submission" date="2021-01" db="EMBL/GenBank/DDBJ databases">
        <authorList>
            <person name="Corre E."/>
            <person name="Pelletier E."/>
            <person name="Niang G."/>
            <person name="Scheremetjew M."/>
            <person name="Finn R."/>
            <person name="Kale V."/>
            <person name="Holt S."/>
            <person name="Cochrane G."/>
            <person name="Meng A."/>
            <person name="Brown T."/>
            <person name="Cohen L."/>
        </authorList>
    </citation>
    <scope>NUCLEOTIDE SEQUENCE</scope>
    <source>
        <strain evidence="2">CCMP622</strain>
    </source>
</reference>
<dbReference type="PANTHER" id="PTHR43036:SF2">
    <property type="entry name" value="OS04G0481300 PROTEIN"/>
    <property type="match status" value="1"/>
</dbReference>
<sequence length="315" mass="34882">MASVRAAAMAISMMLLQHKPAEGSNLGRRTLRRCAQQPRLQKKNGIDLRRRLFLQGVTIGPSSIAFQQLQSKAKPPPPPHPSSAELAGAFNEWEDTVPFDNEDFRRLDESNDKLFYDQPKLVEHIDKAGVLALSRFHETQLSRLSFDLGRSSVEELDVLDLCSSWVSHLGAARPRQVVGLGINSEELNANPVLTRRIEADLNANPKLDVPDSSFDAVLCQLSIDYLVKPIDVTSEAFRVLRPGGIFVVTFSNRLFFEKAVAVWTGKSDLDHIETVGAFMHYSNAPIKSIHAFDLIPNVIKTGGDPLYAVIGTKGR</sequence>
<dbReference type="InterPro" id="IPR029063">
    <property type="entry name" value="SAM-dependent_MTases_sf"/>
</dbReference>
<name>A0A7S2XEX4_9EUKA</name>
<gene>
    <name evidence="2" type="ORF">LSP00402_LOCUS17175</name>
</gene>
<dbReference type="AlphaFoldDB" id="A0A7S2XEX4"/>
<dbReference type="Pfam" id="PF08241">
    <property type="entry name" value="Methyltransf_11"/>
    <property type="match status" value="1"/>
</dbReference>
<evidence type="ECO:0000259" key="1">
    <source>
        <dbReference type="Pfam" id="PF08241"/>
    </source>
</evidence>
<evidence type="ECO:0000313" key="2">
    <source>
        <dbReference type="EMBL" id="CAD9773184.1"/>
    </source>
</evidence>
<accession>A0A7S2XEX4</accession>
<dbReference type="EMBL" id="HBHP01027757">
    <property type="protein sequence ID" value="CAD9773184.1"/>
    <property type="molecule type" value="Transcribed_RNA"/>
</dbReference>
<feature type="domain" description="Methyltransferase type 11" evidence="1">
    <location>
        <begin position="173"/>
        <end position="248"/>
    </location>
</feature>
<proteinExistence type="predicted"/>
<dbReference type="PANTHER" id="PTHR43036">
    <property type="entry name" value="OSJNBB0011N17.9 PROTEIN"/>
    <property type="match status" value="1"/>
</dbReference>